<protein>
    <submittedName>
        <fullName evidence="1">Uncharacterized protein</fullName>
    </submittedName>
</protein>
<dbReference type="EMBL" id="JASBWR010000066">
    <property type="protein sequence ID" value="KAJ9100098.1"/>
    <property type="molecule type" value="Genomic_DNA"/>
</dbReference>
<evidence type="ECO:0000313" key="2">
    <source>
        <dbReference type="Proteomes" id="UP001241377"/>
    </source>
</evidence>
<sequence length="256" mass="28354">MFTVPSRKRPRSTSSSSPEDSIHSSPKAPGSKTLTQYSSQSNSPNGSCSDSDFESLPAHLVNQAPSRKRRRKESIEGRKVHGKKHHGRPPPFIRTGFEKMALDSDGEEGHLASDGLDAQQPETHEFGEQQEEFVDDSPSVTFKDFSFQPNGNSAFYDTYRTQDTSIPDTQGRLPAVDNMRVVQPASVEMPSPDQEIPTSIREQQEGKIPFIREAVDGMVEDDMDPEAGGTAQSGKKKKGKTWYEPEKDRKSKSGLL</sequence>
<accession>A0ACC2VLZ9</accession>
<organism evidence="1 2">
    <name type="scientific">Naganishia cerealis</name>
    <dbReference type="NCBI Taxonomy" id="610337"/>
    <lineage>
        <taxon>Eukaryota</taxon>
        <taxon>Fungi</taxon>
        <taxon>Dikarya</taxon>
        <taxon>Basidiomycota</taxon>
        <taxon>Agaricomycotina</taxon>
        <taxon>Tremellomycetes</taxon>
        <taxon>Filobasidiales</taxon>
        <taxon>Filobasidiaceae</taxon>
        <taxon>Naganishia</taxon>
    </lineage>
</organism>
<evidence type="ECO:0000313" key="1">
    <source>
        <dbReference type="EMBL" id="KAJ9100098.1"/>
    </source>
</evidence>
<gene>
    <name evidence="1" type="ORF">QFC19_005778</name>
</gene>
<comment type="caution">
    <text evidence="1">The sequence shown here is derived from an EMBL/GenBank/DDBJ whole genome shotgun (WGS) entry which is preliminary data.</text>
</comment>
<name>A0ACC2VLZ9_9TREE</name>
<dbReference type="Proteomes" id="UP001241377">
    <property type="component" value="Unassembled WGS sequence"/>
</dbReference>
<proteinExistence type="predicted"/>
<reference evidence="1" key="1">
    <citation type="submission" date="2023-04" db="EMBL/GenBank/DDBJ databases">
        <title>Draft Genome sequencing of Naganishia species isolated from polar environments using Oxford Nanopore Technology.</title>
        <authorList>
            <person name="Leo P."/>
            <person name="Venkateswaran K."/>
        </authorList>
    </citation>
    <scope>NUCLEOTIDE SEQUENCE</scope>
    <source>
        <strain evidence="1">MNA-CCFEE 5261</strain>
    </source>
</reference>
<keyword evidence="2" id="KW-1185">Reference proteome</keyword>